<evidence type="ECO:0000256" key="1">
    <source>
        <dbReference type="ARBA" id="ARBA00022801"/>
    </source>
</evidence>
<accession>A0AAX4P245</accession>
<keyword evidence="1" id="KW-0378">Hydrolase</keyword>
<protein>
    <submittedName>
        <fullName evidence="3">Deaminated glutathione amidase</fullName>
    </submittedName>
</protein>
<name>A0AAX4P245_9CHLO</name>
<evidence type="ECO:0000313" key="4">
    <source>
        <dbReference type="Proteomes" id="UP001472866"/>
    </source>
</evidence>
<dbReference type="CDD" id="cd07572">
    <property type="entry name" value="nit"/>
    <property type="match status" value="1"/>
</dbReference>
<sequence>MRIAVGQMTSVNSHAKNLSVVERLARKAARESCNMLFLPEASAFLGETSQETVAQAQELDTSTVVERFRDLAKEHSLNISFCLHEAAGGEKAYNTQVVLDERGEIKARYRKVHLFDVDVPRGPVLKESRYTVGGTDLVSCDVGGSFVLGLTTCYDLRFPEMYQALRYCHGVNLFSVPSAFTKPTGQAGHWSTLLRARAIENQSYIVASAQAGRHSERRESFGHSMIIDPWGVVVAELGPEETDIAICDLNPKLVESVRQRMPIDQHREVGRAALGWDKK</sequence>
<feature type="domain" description="CN hydrolase" evidence="2">
    <location>
        <begin position="1"/>
        <end position="251"/>
    </location>
</feature>
<dbReference type="PANTHER" id="PTHR23088:SF27">
    <property type="entry name" value="DEAMINATED GLUTATHIONE AMIDASE"/>
    <property type="match status" value="1"/>
</dbReference>
<gene>
    <name evidence="3" type="ORF">HKI87_02g13790</name>
</gene>
<organism evidence="3 4">
    <name type="scientific">Chloropicon roscoffensis</name>
    <dbReference type="NCBI Taxonomy" id="1461544"/>
    <lineage>
        <taxon>Eukaryota</taxon>
        <taxon>Viridiplantae</taxon>
        <taxon>Chlorophyta</taxon>
        <taxon>Chloropicophyceae</taxon>
        <taxon>Chloropicales</taxon>
        <taxon>Chloropicaceae</taxon>
        <taxon>Chloropicon</taxon>
    </lineage>
</organism>
<dbReference type="SUPFAM" id="SSF56317">
    <property type="entry name" value="Carbon-nitrogen hydrolase"/>
    <property type="match status" value="1"/>
</dbReference>
<dbReference type="GO" id="GO:0016811">
    <property type="term" value="F:hydrolase activity, acting on carbon-nitrogen (but not peptide) bonds, in linear amides"/>
    <property type="evidence" value="ECO:0007669"/>
    <property type="project" value="InterPro"/>
</dbReference>
<dbReference type="Pfam" id="PF00795">
    <property type="entry name" value="CN_hydrolase"/>
    <property type="match status" value="1"/>
</dbReference>
<evidence type="ECO:0000259" key="2">
    <source>
        <dbReference type="PROSITE" id="PS50263"/>
    </source>
</evidence>
<dbReference type="AlphaFoldDB" id="A0AAX4P245"/>
<dbReference type="PANTHER" id="PTHR23088">
    <property type="entry name" value="NITRILASE-RELATED"/>
    <property type="match status" value="1"/>
</dbReference>
<dbReference type="InterPro" id="IPR045254">
    <property type="entry name" value="Nit1/2_C-N_Hydrolase"/>
</dbReference>
<proteinExistence type="predicted"/>
<reference evidence="3 4" key="1">
    <citation type="submission" date="2024-03" db="EMBL/GenBank/DDBJ databases">
        <title>Complete genome sequence of the green alga Chloropicon roscoffensis RCC1871.</title>
        <authorList>
            <person name="Lemieux C."/>
            <person name="Pombert J.-F."/>
            <person name="Otis C."/>
            <person name="Turmel M."/>
        </authorList>
    </citation>
    <scope>NUCLEOTIDE SEQUENCE [LARGE SCALE GENOMIC DNA]</scope>
    <source>
        <strain evidence="3 4">RCC1871</strain>
    </source>
</reference>
<dbReference type="Gene3D" id="3.60.110.10">
    <property type="entry name" value="Carbon-nitrogen hydrolase"/>
    <property type="match status" value="1"/>
</dbReference>
<evidence type="ECO:0000313" key="3">
    <source>
        <dbReference type="EMBL" id="WZN59851.1"/>
    </source>
</evidence>
<dbReference type="Proteomes" id="UP001472866">
    <property type="component" value="Chromosome 02"/>
</dbReference>
<dbReference type="PROSITE" id="PS50263">
    <property type="entry name" value="CN_HYDROLASE"/>
    <property type="match status" value="1"/>
</dbReference>
<dbReference type="InterPro" id="IPR003010">
    <property type="entry name" value="C-N_Hydrolase"/>
</dbReference>
<dbReference type="InterPro" id="IPR036526">
    <property type="entry name" value="C-N_Hydrolase_sf"/>
</dbReference>
<keyword evidence="4" id="KW-1185">Reference proteome</keyword>
<dbReference type="EMBL" id="CP151502">
    <property type="protein sequence ID" value="WZN59851.1"/>
    <property type="molecule type" value="Genomic_DNA"/>
</dbReference>